<name>A0A7C3E3P5_9SPIR</name>
<organism evidence="2">
    <name type="scientific">Gracilinema caldarium</name>
    <dbReference type="NCBI Taxonomy" id="215591"/>
    <lineage>
        <taxon>Bacteria</taxon>
        <taxon>Pseudomonadati</taxon>
        <taxon>Spirochaetota</taxon>
        <taxon>Spirochaetia</taxon>
        <taxon>Spirochaetales</taxon>
        <taxon>Breznakiellaceae</taxon>
        <taxon>Gracilinema</taxon>
    </lineage>
</organism>
<evidence type="ECO:0000259" key="1">
    <source>
        <dbReference type="Pfam" id="PF10988"/>
    </source>
</evidence>
<gene>
    <name evidence="2" type="ORF">ENS59_14470</name>
</gene>
<dbReference type="InterPro" id="IPR021255">
    <property type="entry name" value="DUF2807"/>
</dbReference>
<dbReference type="Gene3D" id="2.160.20.120">
    <property type="match status" value="1"/>
</dbReference>
<accession>A0A7C3E3P5</accession>
<proteinExistence type="predicted"/>
<reference evidence="2" key="1">
    <citation type="journal article" date="2020" name="mSystems">
        <title>Genome- and Community-Level Interaction Insights into Carbon Utilization and Element Cycling Functions of Hydrothermarchaeota in Hydrothermal Sediment.</title>
        <authorList>
            <person name="Zhou Z."/>
            <person name="Liu Y."/>
            <person name="Xu W."/>
            <person name="Pan J."/>
            <person name="Luo Z.H."/>
            <person name="Li M."/>
        </authorList>
    </citation>
    <scope>NUCLEOTIDE SEQUENCE [LARGE SCALE GENOMIC DNA]</scope>
    <source>
        <strain evidence="2">SpSt-503</strain>
    </source>
</reference>
<evidence type="ECO:0000313" key="2">
    <source>
        <dbReference type="EMBL" id="HFH30692.1"/>
    </source>
</evidence>
<dbReference type="AlphaFoldDB" id="A0A7C3E3P5"/>
<dbReference type="PANTHER" id="PTHR39200:SF1">
    <property type="entry name" value="AUTO-TRANSPORTER ADHESIN HEAD GIN DOMAIN-CONTAINING PROTEIN-RELATED"/>
    <property type="match status" value="1"/>
</dbReference>
<feature type="domain" description="Putative auto-transporter adhesin head GIN" evidence="1">
    <location>
        <begin position="67"/>
        <end position="248"/>
    </location>
</feature>
<dbReference type="Pfam" id="PF10988">
    <property type="entry name" value="DUF2807"/>
    <property type="match status" value="1"/>
</dbReference>
<sequence length="263" mass="27424">MKSFIKYGIAMAALIGIGVLFTNTLQKQNGAWPGLPSLQLPSIPLPFGSTVSLSGQIIEESRPITSFDTLKIPGTGKITIHLGATPSLKIRADKALLDKLITEQDGNTLTLSQKNGIGFTINSPIEYEITTNSMRSISIAGSATVIVLDTLTGPAFTLEIAGSGDIRAPIDVDTATISVMGAGKIELSGRAEKLSHKVLGSGDLKGEKLDGTEANITILGSGNTEIGTYKSLDVTIAGSGDVIYSGNPRIQSKTPGSGKLRSR</sequence>
<protein>
    <submittedName>
        <fullName evidence="2">DUF2807 domain-containing protein</fullName>
    </submittedName>
</protein>
<dbReference type="PANTHER" id="PTHR39200">
    <property type="entry name" value="HYPOTHETICAL EXPORTED PROTEIN"/>
    <property type="match status" value="1"/>
</dbReference>
<dbReference type="EMBL" id="DSVL01000444">
    <property type="protein sequence ID" value="HFH30692.1"/>
    <property type="molecule type" value="Genomic_DNA"/>
</dbReference>
<comment type="caution">
    <text evidence="2">The sequence shown here is derived from an EMBL/GenBank/DDBJ whole genome shotgun (WGS) entry which is preliminary data.</text>
</comment>